<dbReference type="EMBL" id="VJOY01000001">
    <property type="protein sequence ID" value="TRX76883.1"/>
    <property type="molecule type" value="Genomic_DNA"/>
</dbReference>
<proteinExistence type="predicted"/>
<gene>
    <name evidence="1" type="ORF">FM069_01920</name>
</gene>
<comment type="caution">
    <text evidence="1">The sequence shown here is derived from an EMBL/GenBank/DDBJ whole genome shotgun (WGS) entry which is preliminary data.</text>
</comment>
<dbReference type="AlphaFoldDB" id="A0A553H527"/>
<evidence type="ECO:0000313" key="1">
    <source>
        <dbReference type="EMBL" id="TRX76883.1"/>
    </source>
</evidence>
<protein>
    <submittedName>
        <fullName evidence="1">Gas vesicle protein</fullName>
    </submittedName>
</protein>
<organism evidence="1 2">
    <name type="scientific">Pseudomonas mangiferae</name>
    <dbReference type="NCBI Taxonomy" id="2593654"/>
    <lineage>
        <taxon>Bacteria</taxon>
        <taxon>Pseudomonadati</taxon>
        <taxon>Pseudomonadota</taxon>
        <taxon>Gammaproteobacteria</taxon>
        <taxon>Pseudomonadales</taxon>
        <taxon>Pseudomonadaceae</taxon>
        <taxon>Pseudomonas</taxon>
    </lineage>
</organism>
<dbReference type="OrthoDB" id="8075468at2"/>
<reference evidence="1 2" key="1">
    <citation type="submission" date="2019-07" db="EMBL/GenBank/DDBJ databases">
        <title>Pseudomonas mangiferae sp. nov., isolated from bark of mango tree in Thailand.</title>
        <authorList>
            <person name="Srisuk N."/>
            <person name="Anurat P."/>
        </authorList>
    </citation>
    <scope>NUCLEOTIDE SEQUENCE [LARGE SCALE GENOMIC DNA]</scope>
    <source>
        <strain evidence="1 2">DMKU_BBB3-04</strain>
    </source>
</reference>
<dbReference type="Proteomes" id="UP000315235">
    <property type="component" value="Unassembled WGS sequence"/>
</dbReference>
<dbReference type="InterPro" id="IPR049644">
    <property type="entry name" value="GvpU-like"/>
</dbReference>
<evidence type="ECO:0000313" key="2">
    <source>
        <dbReference type="Proteomes" id="UP000315235"/>
    </source>
</evidence>
<name>A0A553H527_9PSED</name>
<keyword evidence="2" id="KW-1185">Reference proteome</keyword>
<dbReference type="NCBIfam" id="NF041667">
    <property type="entry name" value="GvpU"/>
    <property type="match status" value="1"/>
</dbReference>
<accession>A0A553H527</accession>
<sequence>MVWHGRQTDWLLQRLVQLVNNTELEFGITLTVDAGLISGQLISGKHYFKTMAEAFGGGSADETQEIRDAFKSLWLDEDEGGSPPVQFIHLKNARFFIGGQLEPHGVLWRGTIASVTGFNLGELVA</sequence>